<accession>A0A820NLA3</accession>
<organism evidence="2 3">
    <name type="scientific">Rotaria sordida</name>
    <dbReference type="NCBI Taxonomy" id="392033"/>
    <lineage>
        <taxon>Eukaryota</taxon>
        <taxon>Metazoa</taxon>
        <taxon>Spiralia</taxon>
        <taxon>Gnathifera</taxon>
        <taxon>Rotifera</taxon>
        <taxon>Eurotatoria</taxon>
        <taxon>Bdelloidea</taxon>
        <taxon>Philodinida</taxon>
        <taxon>Philodinidae</taxon>
        <taxon>Rotaria</taxon>
    </lineage>
</organism>
<dbReference type="EMBL" id="CAJOBE010062233">
    <property type="protein sequence ID" value="CAF4390003.1"/>
    <property type="molecule type" value="Genomic_DNA"/>
</dbReference>
<comment type="caution">
    <text evidence="2">The sequence shown here is derived from an EMBL/GenBank/DDBJ whole genome shotgun (WGS) entry which is preliminary data.</text>
</comment>
<dbReference type="Proteomes" id="UP000663874">
    <property type="component" value="Unassembled WGS sequence"/>
</dbReference>
<feature type="non-terminal residue" evidence="2">
    <location>
        <position position="1"/>
    </location>
</feature>
<reference evidence="2" key="1">
    <citation type="submission" date="2021-02" db="EMBL/GenBank/DDBJ databases">
        <authorList>
            <person name="Nowell W R."/>
        </authorList>
    </citation>
    <scope>NUCLEOTIDE SEQUENCE</scope>
</reference>
<feature type="compositionally biased region" description="Polar residues" evidence="1">
    <location>
        <begin position="24"/>
        <end position="43"/>
    </location>
</feature>
<gene>
    <name evidence="2" type="ORF">FNK824_LOCUS43590</name>
</gene>
<name>A0A820NLA3_9BILA</name>
<protein>
    <submittedName>
        <fullName evidence="2">Uncharacterized protein</fullName>
    </submittedName>
</protein>
<feature type="non-terminal residue" evidence="2">
    <location>
        <position position="53"/>
    </location>
</feature>
<proteinExistence type="predicted"/>
<evidence type="ECO:0000313" key="3">
    <source>
        <dbReference type="Proteomes" id="UP000663874"/>
    </source>
</evidence>
<feature type="region of interest" description="Disordered" evidence="1">
    <location>
        <begin position="1"/>
        <end position="53"/>
    </location>
</feature>
<dbReference type="AlphaFoldDB" id="A0A820NLA3"/>
<evidence type="ECO:0000256" key="1">
    <source>
        <dbReference type="SAM" id="MobiDB-lite"/>
    </source>
</evidence>
<feature type="compositionally biased region" description="Polar residues" evidence="1">
    <location>
        <begin position="1"/>
        <end position="17"/>
    </location>
</feature>
<evidence type="ECO:0000313" key="2">
    <source>
        <dbReference type="EMBL" id="CAF4390003.1"/>
    </source>
</evidence>
<sequence length="53" mass="5579">STITSTNESNNGTVPTTNDHHNDSSIVKTESMDTSDQSSSVPSRLTVRSGVAK</sequence>